<accession>A0ABW4NLT6</accession>
<name>A0ABW4NLT6_9SPHN</name>
<organism evidence="1 2">
    <name type="scientific">Sphingomonas floccifaciens</name>
    <dbReference type="NCBI Taxonomy" id="1844115"/>
    <lineage>
        <taxon>Bacteria</taxon>
        <taxon>Pseudomonadati</taxon>
        <taxon>Pseudomonadota</taxon>
        <taxon>Alphaproteobacteria</taxon>
        <taxon>Sphingomonadales</taxon>
        <taxon>Sphingomonadaceae</taxon>
        <taxon>Sphingomonas</taxon>
    </lineage>
</organism>
<keyword evidence="2" id="KW-1185">Reference proteome</keyword>
<dbReference type="Pfam" id="PF00378">
    <property type="entry name" value="ECH_1"/>
    <property type="match status" value="1"/>
</dbReference>
<dbReference type="Gene3D" id="3.90.226.10">
    <property type="entry name" value="2-enoyl-CoA Hydratase, Chain A, domain 1"/>
    <property type="match status" value="1"/>
</dbReference>
<reference evidence="2" key="1">
    <citation type="journal article" date="2019" name="Int. J. Syst. Evol. Microbiol.">
        <title>The Global Catalogue of Microorganisms (GCM) 10K type strain sequencing project: providing services to taxonomists for standard genome sequencing and annotation.</title>
        <authorList>
            <consortium name="The Broad Institute Genomics Platform"/>
            <consortium name="The Broad Institute Genome Sequencing Center for Infectious Disease"/>
            <person name="Wu L."/>
            <person name="Ma J."/>
        </authorList>
    </citation>
    <scope>NUCLEOTIDE SEQUENCE [LARGE SCALE GENOMIC DNA]</scope>
    <source>
        <strain evidence="2">Q85</strain>
    </source>
</reference>
<sequence length="259" mass="26606">MSAPLRVERRDGVAILTLDRAEHGNAIDVAMADALLATALDCAGDPTVRAVILTGAGAMFCAGGDVAAFAAAGDAAPALMHRLTAPLHAAITRLAHMDAPLVTAINGAAAGAGFGLAMLGDIALAARSAKFATAYGAIGLTPDAGTTWLLPRLVGLRHAQRLALAGERIDAEEAARIGLVTRVVDDADLMGEAMTVAQRLARSSRTALRTTRDLLWSSSDTGLETHLAREADAIASAAGRPDGREGIAAFVEKRRPVFA</sequence>
<comment type="caution">
    <text evidence="1">The sequence shown here is derived from an EMBL/GenBank/DDBJ whole genome shotgun (WGS) entry which is preliminary data.</text>
</comment>
<dbReference type="InterPro" id="IPR001753">
    <property type="entry name" value="Enoyl-CoA_hydra/iso"/>
</dbReference>
<proteinExistence type="predicted"/>
<dbReference type="RefSeq" id="WP_380941671.1">
    <property type="nucleotide sequence ID" value="NZ_JBHUFC010000023.1"/>
</dbReference>
<dbReference type="PANTHER" id="PTHR43459:SF1">
    <property type="entry name" value="EG:BACN32G11.4 PROTEIN"/>
    <property type="match status" value="1"/>
</dbReference>
<dbReference type="Proteomes" id="UP001597283">
    <property type="component" value="Unassembled WGS sequence"/>
</dbReference>
<protein>
    <submittedName>
        <fullName evidence="1">Enoyl-CoA hydratase/isomerase family protein</fullName>
    </submittedName>
</protein>
<evidence type="ECO:0000313" key="2">
    <source>
        <dbReference type="Proteomes" id="UP001597283"/>
    </source>
</evidence>
<dbReference type="InterPro" id="IPR029045">
    <property type="entry name" value="ClpP/crotonase-like_dom_sf"/>
</dbReference>
<dbReference type="SUPFAM" id="SSF52096">
    <property type="entry name" value="ClpP/crotonase"/>
    <property type="match status" value="1"/>
</dbReference>
<gene>
    <name evidence="1" type="ORF">ACFSC3_18785</name>
</gene>
<dbReference type="EMBL" id="JBHUFC010000023">
    <property type="protein sequence ID" value="MFD1789605.1"/>
    <property type="molecule type" value="Genomic_DNA"/>
</dbReference>
<dbReference type="CDD" id="cd06558">
    <property type="entry name" value="crotonase-like"/>
    <property type="match status" value="1"/>
</dbReference>
<dbReference type="PANTHER" id="PTHR43459">
    <property type="entry name" value="ENOYL-COA HYDRATASE"/>
    <property type="match status" value="1"/>
</dbReference>
<evidence type="ECO:0000313" key="1">
    <source>
        <dbReference type="EMBL" id="MFD1789605.1"/>
    </source>
</evidence>